<dbReference type="InterPro" id="IPR011250">
    <property type="entry name" value="OMP/PagP_B-barrel"/>
</dbReference>
<evidence type="ECO:0000256" key="1">
    <source>
        <dbReference type="SAM" id="Coils"/>
    </source>
</evidence>
<evidence type="ECO:0000313" key="4">
    <source>
        <dbReference type="Proteomes" id="UP000282297"/>
    </source>
</evidence>
<dbReference type="EMBL" id="CP034171">
    <property type="protein sequence ID" value="AZI20113.1"/>
    <property type="molecule type" value="Genomic_DNA"/>
</dbReference>
<organism evidence="3 4">
    <name type="scientific">Chryseobacterium taklimakanense</name>
    <dbReference type="NCBI Taxonomy" id="536441"/>
    <lineage>
        <taxon>Bacteria</taxon>
        <taxon>Pseudomonadati</taxon>
        <taxon>Bacteroidota</taxon>
        <taxon>Flavobacteriia</taxon>
        <taxon>Flavobacteriales</taxon>
        <taxon>Weeksellaceae</taxon>
        <taxon>Chryseobacterium group</taxon>
        <taxon>Chryseobacterium</taxon>
    </lineage>
</organism>
<gene>
    <name evidence="3" type="ORF">EIH08_04710</name>
</gene>
<name>A0A3G8WHV0_9FLAO</name>
<sequence>MNKKKLTYKNYNSMIRKILLMSAGIIFSGMYSQQTRFGLKAGYTYSNFNSNIETANEKFEPKSGYYAGLSAEKRLSEKLATQVEAIYANLGSQTTYENAGVTVKQINQLHRLVVPVSLKYNVTYELGVLAGGYLSSKISNNVKFKTSGDIGVTDEELKELEKEYKKYLDDNLKSTELGVQFGIDYRAFKSVYIEARYSLGLSSMIKNPANDEKLTMSFLQAGIGYKF</sequence>
<keyword evidence="1" id="KW-0175">Coiled coil</keyword>
<accession>A0A3G8WHV0</accession>
<evidence type="ECO:0000259" key="2">
    <source>
        <dbReference type="Pfam" id="PF13568"/>
    </source>
</evidence>
<feature type="domain" description="Outer membrane protein beta-barrel" evidence="2">
    <location>
        <begin position="32"/>
        <end position="205"/>
    </location>
</feature>
<reference evidence="4" key="1">
    <citation type="submission" date="2018-11" db="EMBL/GenBank/DDBJ databases">
        <title>Proposal to divide the Flavobacteriaceae and reorganize its genera based on Amino Acid Identity values calculated from whole genome sequences.</title>
        <authorList>
            <person name="Nicholson A.C."/>
            <person name="Gulvik C.A."/>
            <person name="Whitney A.M."/>
            <person name="Humrighouse B.W."/>
            <person name="Bell M."/>
            <person name="Holmes B."/>
            <person name="Steigerwalt A.B."/>
            <person name="Villarma A."/>
            <person name="Sheth M."/>
            <person name="Batra D."/>
            <person name="Pryor J."/>
            <person name="Bernardet J.-F."/>
            <person name="Hugo C."/>
            <person name="Kampfer P."/>
            <person name="Newman J.D."/>
            <person name="McQuiston J.R."/>
        </authorList>
    </citation>
    <scope>NUCLEOTIDE SEQUENCE [LARGE SCALE GENOMIC DNA]</scope>
    <source>
        <strain evidence="4">H4753</strain>
    </source>
</reference>
<feature type="coiled-coil region" evidence="1">
    <location>
        <begin position="150"/>
        <end position="177"/>
    </location>
</feature>
<dbReference type="Proteomes" id="UP000282297">
    <property type="component" value="Chromosome"/>
</dbReference>
<dbReference type="AlphaFoldDB" id="A0A3G8WHV0"/>
<protein>
    <submittedName>
        <fullName evidence="3">PorT family protein</fullName>
    </submittedName>
</protein>
<proteinExistence type="predicted"/>
<dbReference type="SUPFAM" id="SSF56925">
    <property type="entry name" value="OMPA-like"/>
    <property type="match status" value="1"/>
</dbReference>
<dbReference type="InterPro" id="IPR025665">
    <property type="entry name" value="Beta-barrel_OMP_2"/>
</dbReference>
<evidence type="ECO:0000313" key="3">
    <source>
        <dbReference type="EMBL" id="AZI20113.1"/>
    </source>
</evidence>
<dbReference type="Pfam" id="PF13568">
    <property type="entry name" value="OMP_b-brl_2"/>
    <property type="match status" value="1"/>
</dbReference>